<dbReference type="SUPFAM" id="SSF52317">
    <property type="entry name" value="Class I glutamine amidotransferase-like"/>
    <property type="match status" value="1"/>
</dbReference>
<dbReference type="CDD" id="cd00198">
    <property type="entry name" value="vWFA"/>
    <property type="match status" value="1"/>
</dbReference>
<dbReference type="PANTHER" id="PTHR37947">
    <property type="entry name" value="BLL2462 PROTEIN"/>
    <property type="match status" value="1"/>
</dbReference>
<dbReference type="Gene3D" id="3.40.50.880">
    <property type="match status" value="1"/>
</dbReference>
<dbReference type="Pfam" id="PF13519">
    <property type="entry name" value="VWA_2"/>
    <property type="match status" value="1"/>
</dbReference>
<dbReference type="InterPro" id="IPR010768">
    <property type="entry name" value="GATase1-like"/>
</dbReference>
<keyword evidence="2" id="KW-0812">Transmembrane</keyword>
<dbReference type="Pfam" id="PF07090">
    <property type="entry name" value="GATase1_like"/>
    <property type="match status" value="1"/>
</dbReference>
<feature type="region of interest" description="Disordered" evidence="1">
    <location>
        <begin position="883"/>
        <end position="979"/>
    </location>
</feature>
<organism evidence="4 5">
    <name type="scientific">Paenibacillus rhizosphaerae</name>
    <dbReference type="NCBI Taxonomy" id="297318"/>
    <lineage>
        <taxon>Bacteria</taxon>
        <taxon>Bacillati</taxon>
        <taxon>Bacillota</taxon>
        <taxon>Bacilli</taxon>
        <taxon>Bacillales</taxon>
        <taxon>Paenibacillaceae</taxon>
        <taxon>Paenibacillus</taxon>
    </lineage>
</organism>
<reference evidence="4 5" key="1">
    <citation type="submission" date="2016-11" db="EMBL/GenBank/DDBJ databases">
        <title>Paenibacillus species isolates.</title>
        <authorList>
            <person name="Beno S.M."/>
        </authorList>
    </citation>
    <scope>NUCLEOTIDE SEQUENCE [LARGE SCALE GENOMIC DNA]</scope>
    <source>
        <strain evidence="4 5">FSL R5-0378</strain>
    </source>
</reference>
<feature type="domain" description="VWFA" evidence="3">
    <location>
        <begin position="408"/>
        <end position="574"/>
    </location>
</feature>
<dbReference type="Gene3D" id="3.40.50.410">
    <property type="entry name" value="von Willebrand factor, type A domain"/>
    <property type="match status" value="2"/>
</dbReference>
<dbReference type="EMBL" id="MRTP01000008">
    <property type="protein sequence ID" value="OMF52026.1"/>
    <property type="molecule type" value="Genomic_DNA"/>
</dbReference>
<accession>A0A1R1EJM5</accession>
<evidence type="ECO:0000256" key="2">
    <source>
        <dbReference type="SAM" id="Phobius"/>
    </source>
</evidence>
<dbReference type="InterPro" id="IPR036465">
    <property type="entry name" value="vWFA_dom_sf"/>
</dbReference>
<dbReference type="InterPro" id="IPR029062">
    <property type="entry name" value="Class_I_gatase-like"/>
</dbReference>
<evidence type="ECO:0000313" key="5">
    <source>
        <dbReference type="Proteomes" id="UP000187172"/>
    </source>
</evidence>
<dbReference type="SUPFAM" id="SSF53300">
    <property type="entry name" value="vWA-like"/>
    <property type="match status" value="2"/>
</dbReference>
<dbReference type="AlphaFoldDB" id="A0A1R1EJM5"/>
<evidence type="ECO:0000256" key="1">
    <source>
        <dbReference type="SAM" id="MobiDB-lite"/>
    </source>
</evidence>
<comment type="caution">
    <text evidence="4">The sequence shown here is derived from an EMBL/GenBank/DDBJ whole genome shotgun (WGS) entry which is preliminary data.</text>
</comment>
<name>A0A1R1EJM5_9BACL</name>
<feature type="transmembrane region" description="Helical" evidence="2">
    <location>
        <begin position="37"/>
        <end position="57"/>
    </location>
</feature>
<proteinExistence type="predicted"/>
<feature type="compositionally biased region" description="Low complexity" evidence="1">
    <location>
        <begin position="919"/>
        <end position="929"/>
    </location>
</feature>
<evidence type="ECO:0000313" key="4">
    <source>
        <dbReference type="EMBL" id="OMF52026.1"/>
    </source>
</evidence>
<dbReference type="SMART" id="SM00327">
    <property type="entry name" value="VWA"/>
    <property type="match status" value="1"/>
</dbReference>
<dbReference type="Pfam" id="PF00092">
    <property type="entry name" value="VWA"/>
    <property type="match status" value="1"/>
</dbReference>
<evidence type="ECO:0000259" key="3">
    <source>
        <dbReference type="PROSITE" id="PS50234"/>
    </source>
</evidence>
<feature type="transmembrane region" description="Helical" evidence="2">
    <location>
        <begin position="6"/>
        <end position="25"/>
    </location>
</feature>
<gene>
    <name evidence="4" type="ORF">BK138_24705</name>
</gene>
<keyword evidence="2" id="KW-0472">Membrane</keyword>
<protein>
    <recommendedName>
        <fullName evidence="3">VWFA domain-containing protein</fullName>
    </recommendedName>
</protein>
<feature type="compositionally biased region" description="Low complexity" evidence="1">
    <location>
        <begin position="903"/>
        <end position="912"/>
    </location>
</feature>
<dbReference type="PANTHER" id="PTHR37947:SF2">
    <property type="entry name" value="VON WILLEBRAND FACTOR TYPE A"/>
    <property type="match status" value="1"/>
</dbReference>
<keyword evidence="2" id="KW-1133">Transmembrane helix</keyword>
<dbReference type="RefSeq" id="WP_076173452.1">
    <property type="nucleotide sequence ID" value="NZ_MRTP01000008.1"/>
</dbReference>
<keyword evidence="5" id="KW-1185">Reference proteome</keyword>
<dbReference type="STRING" id="297318.BK138_24705"/>
<sequence>MGVQFNHPWLLLLLLPLALLMVYAYKSDFRLAGRRKTWAIAIRSVILLLLVLMLSGLQSYTVLHQKKVVYVVDRSMSMTDTESAEAFIGQSAKGKEAKDAIAVVSTGLDAAVEQKETRELPGSLRLNADLKREYTNLEAGMMLSGSMLDSRSDSRIVLITDGEENVGSMLSAGRLLKDQDIPVDVLEMPSSEQQDVSVEEVNVPEKLYQAESYYIEVLVRSTYKGKGELRLYEDNAEIGRESVDVTPGDNRYAVKGLAKKTGLHRYRAEIFMDGDRQSANNAGYAFTRVEGPPKVLIVEGEKGNAANLASALSSGLVQYERIDPSVLPLEPAKYAAYDSIIFNNVSGDQVGERRMAMIEQAVRTYGVGFMMAGGEDSYGMGGYFKTPIEKLLPVSMELEGKREIPSLGLILVIDRSGSMSGDKMELAKEAAIRTVEMLRSKDTVGVLAFDSQPWWVVTPQPLANGKEDVISQIQSIQSDGGTDIYPAAASAVDEMLKVKAQRKHIILMTDGQSAGNGGYSDLIEQMKGGKITMSTVAVGMDADVNLLQSLADEAKGRYYFVDDASSIPSIFSREAAMMSKSYIVDKPFVPALQNGGDWTSLFENGVPQVYGYVATTPKQGAQTVLTSPEPDPLLARWQYGSGRTVAWTSDLMGKWSKDWVAWPAFSNVVTQMVKWTFPQFTASPYEVSTQIEGNRVRFEVKADTAGTDQLQAVITGDDLQEHKVDLVQEAPGSYTGELPVDQSGSYLMTLLGGSGKPAAPGTGLVVPYSPEYRIADGNADQGLQRLAELTGGRMLSKDHPEQVFAAKAKPSRQLHDWSYALLAAALVLWVADIAVRRLALPWGAIAARAAAILRRRQAPAGGAEAPDAGLGRLAARKQRTTAFYGGRSAGPPAPAPQARAERGAAGASGRSPQEAGAERPASGASRPAASPSPPRGAPTARQPEAGPGKEAVAQSPPQPEEERSAAMDRLLAARKRNSR</sequence>
<dbReference type="InterPro" id="IPR002035">
    <property type="entry name" value="VWF_A"/>
</dbReference>
<dbReference type="PROSITE" id="PS50234">
    <property type="entry name" value="VWFA"/>
    <property type="match status" value="1"/>
</dbReference>
<dbReference type="Proteomes" id="UP000187172">
    <property type="component" value="Unassembled WGS sequence"/>
</dbReference>